<organism evidence="1 2">
    <name type="scientific">Pseudoscardovia suis</name>
    <dbReference type="NCBI Taxonomy" id="987063"/>
    <lineage>
        <taxon>Bacteria</taxon>
        <taxon>Bacillati</taxon>
        <taxon>Actinomycetota</taxon>
        <taxon>Actinomycetes</taxon>
        <taxon>Bifidobacteriales</taxon>
        <taxon>Bifidobacteriaceae</taxon>
        <taxon>Pseudoscardovia</taxon>
    </lineage>
</organism>
<proteinExistence type="predicted"/>
<protein>
    <submittedName>
        <fullName evidence="1">Uncharacterized protein</fullName>
    </submittedName>
</protein>
<name>A0A261EV67_9BIFI</name>
<gene>
    <name evidence="1" type="ORF">PSSU_1185</name>
</gene>
<dbReference type="Proteomes" id="UP000216454">
    <property type="component" value="Unassembled WGS sequence"/>
</dbReference>
<accession>A0A261EV67</accession>
<comment type="caution">
    <text evidence="1">The sequence shown here is derived from an EMBL/GenBank/DDBJ whole genome shotgun (WGS) entry which is preliminary data.</text>
</comment>
<keyword evidence="2" id="KW-1185">Reference proteome</keyword>
<evidence type="ECO:0000313" key="2">
    <source>
        <dbReference type="Proteomes" id="UP000216454"/>
    </source>
</evidence>
<dbReference type="EMBL" id="MWWQ01000011">
    <property type="protein sequence ID" value="OZG50749.1"/>
    <property type="molecule type" value="Genomic_DNA"/>
</dbReference>
<dbReference type="AlphaFoldDB" id="A0A261EV67"/>
<reference evidence="1 2" key="1">
    <citation type="journal article" date="2017" name="BMC Genomics">
        <title>Comparative genomic and phylogenomic analyses of the Bifidobacteriaceae family.</title>
        <authorList>
            <person name="Lugli G.A."/>
            <person name="Milani C."/>
            <person name="Turroni F."/>
            <person name="Duranti S."/>
            <person name="Mancabelli L."/>
            <person name="Mangifesta M."/>
            <person name="Ferrario C."/>
            <person name="Modesto M."/>
            <person name="Mattarelli P."/>
            <person name="Jiri K."/>
            <person name="van Sinderen D."/>
            <person name="Ventura M."/>
        </authorList>
    </citation>
    <scope>NUCLEOTIDE SEQUENCE [LARGE SCALE GENOMIC DNA]</scope>
    <source>
        <strain evidence="1 2">DSM 24744</strain>
    </source>
</reference>
<evidence type="ECO:0000313" key="1">
    <source>
        <dbReference type="EMBL" id="OZG50749.1"/>
    </source>
</evidence>
<sequence length="69" mass="7410">MATDGAACAVCVARIDGQFDGKSVIAAKATTYGCLAETKPRNMPILWITSFADKFVAPSLAYNEVRIIR</sequence>